<comment type="caution">
    <text evidence="1">The sequence shown here is derived from an EMBL/GenBank/DDBJ whole genome shotgun (WGS) entry which is preliminary data.</text>
</comment>
<dbReference type="AlphaFoldDB" id="A0A9Q3GE51"/>
<accession>A0A9Q3GE51</accession>
<name>A0A9Q3GE51_9BASI</name>
<proteinExistence type="predicted"/>
<reference evidence="1" key="1">
    <citation type="submission" date="2021-03" db="EMBL/GenBank/DDBJ databases">
        <title>Draft genome sequence of rust myrtle Austropuccinia psidii MF-1, a brazilian biotype.</title>
        <authorList>
            <person name="Quecine M.C."/>
            <person name="Pachon D.M.R."/>
            <person name="Bonatelli M.L."/>
            <person name="Correr F.H."/>
            <person name="Franceschini L.M."/>
            <person name="Leite T.F."/>
            <person name="Margarido G.R.A."/>
            <person name="Almeida C.A."/>
            <person name="Ferrarezi J.A."/>
            <person name="Labate C.A."/>
        </authorList>
    </citation>
    <scope>NUCLEOTIDE SEQUENCE</scope>
    <source>
        <strain evidence="1">MF-1</strain>
    </source>
</reference>
<gene>
    <name evidence="1" type="ORF">O181_002627</name>
</gene>
<sequence length="286" mass="32355">MCRPPKHLMDKFGGLCFHCGHTGHWQVENPNPRPPSPGSLWTAHLGTPDCCAQPLASSHYQREHVLQVKFVEHDAADWVLIDTGASIHLSGLLRFATTLQDIPPFVFFANSNSSVIISQTTTLKIPVKRGYVIICNVAFLTKSLGQLFRASMVPFFNDMFLSLLVSTTFVNDCWWMYVVTGGETKVSVAVPSPRLFLEMNLISFPNSTTMSSHEWHACDKVVILFLKQHVLGFDLKWWKTFYCYTCAKSKSTHWLARAHTDILEERTLDLLVLDIMGPFMNNTQGF</sequence>
<protein>
    <submittedName>
        <fullName evidence="1">Uncharacterized protein</fullName>
    </submittedName>
</protein>
<dbReference type="EMBL" id="AVOT02000447">
    <property type="protein sequence ID" value="MBW0462912.1"/>
    <property type="molecule type" value="Genomic_DNA"/>
</dbReference>
<evidence type="ECO:0000313" key="2">
    <source>
        <dbReference type="Proteomes" id="UP000765509"/>
    </source>
</evidence>
<keyword evidence="2" id="KW-1185">Reference proteome</keyword>
<organism evidence="1 2">
    <name type="scientific">Austropuccinia psidii MF-1</name>
    <dbReference type="NCBI Taxonomy" id="1389203"/>
    <lineage>
        <taxon>Eukaryota</taxon>
        <taxon>Fungi</taxon>
        <taxon>Dikarya</taxon>
        <taxon>Basidiomycota</taxon>
        <taxon>Pucciniomycotina</taxon>
        <taxon>Pucciniomycetes</taxon>
        <taxon>Pucciniales</taxon>
        <taxon>Sphaerophragmiaceae</taxon>
        <taxon>Austropuccinia</taxon>
    </lineage>
</organism>
<evidence type="ECO:0000313" key="1">
    <source>
        <dbReference type="EMBL" id="MBW0462912.1"/>
    </source>
</evidence>
<dbReference type="Proteomes" id="UP000765509">
    <property type="component" value="Unassembled WGS sequence"/>
</dbReference>